<protein>
    <submittedName>
        <fullName evidence="2">Uncharacterized protein</fullName>
    </submittedName>
</protein>
<gene>
    <name evidence="2" type="ORF">PCS_01439</name>
</gene>
<dbReference type="EMBL" id="AOSV01000013">
    <property type="protein sequence ID" value="EMG37789.1"/>
    <property type="molecule type" value="Genomic_DNA"/>
</dbReference>
<dbReference type="RefSeq" id="WP_005985567.1">
    <property type="nucleotide sequence ID" value="NZ_AOSV01000013.1"/>
</dbReference>
<reference evidence="2 3" key="1">
    <citation type="journal article" date="2013" name="Genome Announc.">
        <title>Draft Genome Sequence for Desulfovibrio africanus Strain PCS.</title>
        <authorList>
            <person name="Brown S.D."/>
            <person name="Utturkar S.M."/>
            <person name="Arkin A.P."/>
            <person name="Deutschbauer A.M."/>
            <person name="Elias D.A."/>
            <person name="Hazen T.C."/>
            <person name="Chakraborty R."/>
        </authorList>
    </citation>
    <scope>NUCLEOTIDE SEQUENCE [LARGE SCALE GENOMIC DNA]</scope>
    <source>
        <strain evidence="2 3">PCS</strain>
    </source>
</reference>
<dbReference type="OrthoDB" id="5430689at2"/>
<evidence type="ECO:0000313" key="2">
    <source>
        <dbReference type="EMBL" id="EMG37789.1"/>
    </source>
</evidence>
<evidence type="ECO:0000256" key="1">
    <source>
        <dbReference type="SAM" id="Coils"/>
    </source>
</evidence>
<keyword evidence="1" id="KW-0175">Coiled coil</keyword>
<feature type="coiled-coil region" evidence="1">
    <location>
        <begin position="181"/>
        <end position="252"/>
    </location>
</feature>
<evidence type="ECO:0000313" key="3">
    <source>
        <dbReference type="Proteomes" id="UP000011922"/>
    </source>
</evidence>
<proteinExistence type="predicted"/>
<accession>M5PUN6</accession>
<dbReference type="AlphaFoldDB" id="M5PUN6"/>
<name>M5PUN6_DESAF</name>
<dbReference type="PATRIC" id="fig|1262666.3.peg.1459"/>
<organism evidence="2 3">
    <name type="scientific">Desulfocurvibacter africanus PCS</name>
    <dbReference type="NCBI Taxonomy" id="1262666"/>
    <lineage>
        <taxon>Bacteria</taxon>
        <taxon>Pseudomonadati</taxon>
        <taxon>Thermodesulfobacteriota</taxon>
        <taxon>Desulfovibrionia</taxon>
        <taxon>Desulfovibrionales</taxon>
        <taxon>Desulfovibrionaceae</taxon>
        <taxon>Desulfocurvibacter</taxon>
    </lineage>
</organism>
<dbReference type="Proteomes" id="UP000011922">
    <property type="component" value="Unassembled WGS sequence"/>
</dbReference>
<sequence length="332" mass="37971">MLERMRHLVEARWPSQHRQTPRRDARLDETVDRVAQIISPKIKAVRDYRRRLREPVQQALDFFRQAADSLVGPVVMEPGLWRTDPLLNACFSSMEQLSGFLRNSETLRKQADKSGQGDIFFLLTMDRREESTLGCAVECDVARRDVLQTVVTFSDHRAHAPAATLEEARETMVRGALEHLAARAKAHIVDNRRKIEELERSKAMLKSELKLLELERHGLGEAFVDADMRRKMSEGEQAMRDLASNMAQLRSEFVELADYLEFAVRAFEEPGEFVTFNTVTLEVNRQGIKDYQGQDDPSRPIRFSEIRLADRTRAAFVARCSVADVLADADRG</sequence>
<comment type="caution">
    <text evidence="2">The sequence shown here is derived from an EMBL/GenBank/DDBJ whole genome shotgun (WGS) entry which is preliminary data.</text>
</comment>